<gene>
    <name evidence="2" type="ORF">J2Z65_004476</name>
</gene>
<proteinExistence type="predicted"/>
<dbReference type="RefSeq" id="WP_205300970.1">
    <property type="nucleotide sequence ID" value="NZ_JAAOZR010000018.1"/>
</dbReference>
<keyword evidence="3" id="KW-1185">Reference proteome</keyword>
<feature type="signal peptide" evidence="1">
    <location>
        <begin position="1"/>
        <end position="35"/>
    </location>
</feature>
<feature type="chain" id="PRO_5045443342" description="Copper amine oxidase N-terminal domain-containing protein" evidence="1">
    <location>
        <begin position="36"/>
        <end position="611"/>
    </location>
</feature>
<dbReference type="EMBL" id="JAGGKV010000013">
    <property type="protein sequence ID" value="MBP1965239.1"/>
    <property type="molecule type" value="Genomic_DNA"/>
</dbReference>
<protein>
    <recommendedName>
        <fullName evidence="4">Copper amine oxidase N-terminal domain-containing protein</fullName>
    </recommendedName>
</protein>
<name>A0ABS4I2V5_9BACL</name>
<reference evidence="2 3" key="1">
    <citation type="submission" date="2021-03" db="EMBL/GenBank/DDBJ databases">
        <title>Genomic Encyclopedia of Type Strains, Phase IV (KMG-IV): sequencing the most valuable type-strain genomes for metagenomic binning, comparative biology and taxonomic classification.</title>
        <authorList>
            <person name="Goeker M."/>
        </authorList>
    </citation>
    <scope>NUCLEOTIDE SEQUENCE [LARGE SCALE GENOMIC DNA]</scope>
    <source>
        <strain evidence="2 3">DSM 24950</strain>
    </source>
</reference>
<evidence type="ECO:0000256" key="1">
    <source>
        <dbReference type="SAM" id="SignalP"/>
    </source>
</evidence>
<evidence type="ECO:0000313" key="2">
    <source>
        <dbReference type="EMBL" id="MBP1965239.1"/>
    </source>
</evidence>
<organism evidence="2 3">
    <name type="scientific">Paenibacillus aceris</name>
    <dbReference type="NCBI Taxonomy" id="869555"/>
    <lineage>
        <taxon>Bacteria</taxon>
        <taxon>Bacillati</taxon>
        <taxon>Bacillota</taxon>
        <taxon>Bacilli</taxon>
        <taxon>Bacillales</taxon>
        <taxon>Paenibacillaceae</taxon>
        <taxon>Paenibacillus</taxon>
    </lineage>
</organism>
<evidence type="ECO:0000313" key="3">
    <source>
        <dbReference type="Proteomes" id="UP001519344"/>
    </source>
</evidence>
<dbReference type="Proteomes" id="UP001519344">
    <property type="component" value="Unassembled WGS sequence"/>
</dbReference>
<keyword evidence="1" id="KW-0732">Signal</keyword>
<sequence>MGREQKNFRNKKKIVGAIASTAMLAVPFMAVPVAANTEVELPVEHVDHIDTIVIPANGTKYIDLDALRALYDAADLNITQNENEMNTARGSRTLGVDEFYEIKAGEIGKATFTVSGMKYPAGEEMSYLPFTDSFEVVVVPNTGDPDTYKFDLSNVFTMMSQMPLELQSHDKVKSLLGNVSPLTIVNDSPIDYHLDNSAPYQLNMTNRLQGVVGEKISRETIRASLQSYFGDYDYDELDVVFIDRNNPNIRIDEVYDNSHGYELTPLTAGDFDLNVLVVDHHGGMTRGIIPFHCTVNTPPQLKTDSVLAKHFSLDGVNNPIMYLSNDAEIDLSEVFFDAENSALDYEIVVEGYGSPGTAINTISLDSSPILTWESLSSSMPNGIKRIKELRAHERENTSFQSVLNVDIEHAIQDPFPASLDMYESNASGTSSYIFDYKSDVGFDAFNYTEITNADIHKRDSNAVTASVYQNVYLKFDAKGRTESLSKIKIYGHNRETQSILYQDDFNFRVISTEDTLYPETNIPAIRLRSLYPDYYNDGYWTGPYNIGQSVSVIPETYNDEIHWTYETSSLMSIRLEANVPTHTQILFKIDLDEGKRIYYVPYIPYMNQPTD</sequence>
<comment type="caution">
    <text evidence="2">The sequence shown here is derived from an EMBL/GenBank/DDBJ whole genome shotgun (WGS) entry which is preliminary data.</text>
</comment>
<evidence type="ECO:0008006" key="4">
    <source>
        <dbReference type="Google" id="ProtNLM"/>
    </source>
</evidence>
<accession>A0ABS4I2V5</accession>